<protein>
    <submittedName>
        <fullName evidence="2">Uncharacterized protein</fullName>
    </submittedName>
</protein>
<keyword evidence="1" id="KW-0812">Transmembrane</keyword>
<dbReference type="Proteomes" id="UP000257143">
    <property type="component" value="Unassembled WGS sequence"/>
</dbReference>
<sequence>MNYIKIAIVLLLISNCLLLIGLFPREIQYIYIFLGVILSYIGIAALLLGAFKRYKIDKGSR</sequence>
<gene>
    <name evidence="2" type="ORF">CWR48_06120</name>
</gene>
<keyword evidence="3" id="KW-1185">Reference proteome</keyword>
<feature type="transmembrane region" description="Helical" evidence="1">
    <location>
        <begin position="29"/>
        <end position="51"/>
    </location>
</feature>
<name>A0A3D8PYB4_9BACI</name>
<reference evidence="3" key="1">
    <citation type="submission" date="2017-11" db="EMBL/GenBank/DDBJ databases">
        <authorList>
            <person name="Zhu W."/>
        </authorList>
    </citation>
    <scope>NUCLEOTIDE SEQUENCE [LARGE SCALE GENOMIC DNA]</scope>
    <source>
        <strain evidence="3">CAU 1183</strain>
    </source>
</reference>
<evidence type="ECO:0000313" key="3">
    <source>
        <dbReference type="Proteomes" id="UP000257143"/>
    </source>
</evidence>
<feature type="transmembrane region" description="Helical" evidence="1">
    <location>
        <begin position="7"/>
        <end position="23"/>
    </location>
</feature>
<accession>A0A3D8PYB4</accession>
<dbReference type="AlphaFoldDB" id="A0A3D8PYB4"/>
<proteinExistence type="predicted"/>
<keyword evidence="1" id="KW-1133">Transmembrane helix</keyword>
<keyword evidence="1" id="KW-0472">Membrane</keyword>
<comment type="caution">
    <text evidence="2">The sequence shown here is derived from an EMBL/GenBank/DDBJ whole genome shotgun (WGS) entry which is preliminary data.</text>
</comment>
<evidence type="ECO:0000313" key="2">
    <source>
        <dbReference type="EMBL" id="RDW20268.1"/>
    </source>
</evidence>
<dbReference type="EMBL" id="PIOC01000010">
    <property type="protein sequence ID" value="RDW20268.1"/>
    <property type="molecule type" value="Genomic_DNA"/>
</dbReference>
<evidence type="ECO:0000256" key="1">
    <source>
        <dbReference type="SAM" id="Phobius"/>
    </source>
</evidence>
<organism evidence="2 3">
    <name type="scientific">Oceanobacillus arenosus</name>
    <dbReference type="NCBI Taxonomy" id="1229153"/>
    <lineage>
        <taxon>Bacteria</taxon>
        <taxon>Bacillati</taxon>
        <taxon>Bacillota</taxon>
        <taxon>Bacilli</taxon>
        <taxon>Bacillales</taxon>
        <taxon>Bacillaceae</taxon>
        <taxon>Oceanobacillus</taxon>
    </lineage>
</organism>